<evidence type="ECO:0000313" key="1">
    <source>
        <dbReference type="EMBL" id="KAK9238092.1"/>
    </source>
</evidence>
<accession>A0ACC3T2D5</accession>
<organism evidence="1 2">
    <name type="scientific">Lipomyces kononenkoae</name>
    <name type="common">Yeast</name>
    <dbReference type="NCBI Taxonomy" id="34357"/>
    <lineage>
        <taxon>Eukaryota</taxon>
        <taxon>Fungi</taxon>
        <taxon>Dikarya</taxon>
        <taxon>Ascomycota</taxon>
        <taxon>Saccharomycotina</taxon>
        <taxon>Lipomycetes</taxon>
        <taxon>Lipomycetales</taxon>
        <taxon>Lipomycetaceae</taxon>
        <taxon>Lipomyces</taxon>
    </lineage>
</organism>
<reference evidence="2" key="1">
    <citation type="journal article" date="2024" name="Front. Bioeng. Biotechnol.">
        <title>Genome-scale model development and genomic sequencing of the oleaginous clade Lipomyces.</title>
        <authorList>
            <person name="Czajka J.J."/>
            <person name="Han Y."/>
            <person name="Kim J."/>
            <person name="Mondo S.J."/>
            <person name="Hofstad B.A."/>
            <person name="Robles A."/>
            <person name="Haridas S."/>
            <person name="Riley R."/>
            <person name="LaButti K."/>
            <person name="Pangilinan J."/>
            <person name="Andreopoulos W."/>
            <person name="Lipzen A."/>
            <person name="Yan J."/>
            <person name="Wang M."/>
            <person name="Ng V."/>
            <person name="Grigoriev I.V."/>
            <person name="Spatafora J.W."/>
            <person name="Magnuson J.K."/>
            <person name="Baker S.E."/>
            <person name="Pomraning K.R."/>
        </authorList>
    </citation>
    <scope>NUCLEOTIDE SEQUENCE [LARGE SCALE GENOMIC DNA]</scope>
    <source>
        <strain evidence="2">CBS 7786</strain>
    </source>
</reference>
<protein>
    <submittedName>
        <fullName evidence="1">Fungal-specific transcription factor domain-containing protein</fullName>
    </submittedName>
</protein>
<sequence length="664" mass="76090">MSLEPVREPRKCRPNHQSSQRAPIACIRCRQRKIRCSSGWPSCRRCITRSLECRYPGIPQISSALGFAIEARTSTGPSDQNPVDFSDLSFSERHRAAEFFSDNFGSTLLFFFDPLNFTSKYCAGEFPRTLTWAIIALTARLGRWKSVDESNSYYRKAQEMLRTSEQELSLYTIQAYLVHCVYEIGCGLESRAWLHLGNAIRMAQILRLHIMDKPRFSFDWGLLDEATDEDTTTREIKRRTFWSCFFLDKLLSNGRDRPSGIYERDVFCYLPVSHEDFIFRRFHQSWGLHDAHLCPGEQRSLYMFLIQILSILGEIISWHGKGGRFLNASPPWEKDMPFTVLDDKLNSWRAQIPDHLRYSVGTFSALSLVSASQLKIWGLMHSFFFLAKTYLHREYLPFVPPKNYLPFAGPYSLSSIPQDWGIPPEGWWKKSVTDLLDSSKSITELVGSMTKHFSTFPSIYPFMGLCLMTSASIHALFTTVDDKDYDACYYPSSPGTYLHDDIESMDSIGLFWDIAKAWVNQIDLYRVLLDRSQKGDQSGSEEGFKSLVDGIMNYIRESQGIREDRVQRVTANSSNQDAVRLAGHEIQQSMIDPSTIVSRGRARSNLMDERVPSQAQIEDGLEWPGLSDEAVGQHPSLNIFSPGINDQLEGQIESLTNWDYFHFS</sequence>
<evidence type="ECO:0000313" key="2">
    <source>
        <dbReference type="Proteomes" id="UP001433508"/>
    </source>
</evidence>
<comment type="caution">
    <text evidence="1">The sequence shown here is derived from an EMBL/GenBank/DDBJ whole genome shotgun (WGS) entry which is preliminary data.</text>
</comment>
<gene>
    <name evidence="1" type="ORF">V1525DRAFT_401972</name>
</gene>
<dbReference type="Proteomes" id="UP001433508">
    <property type="component" value="Unassembled WGS sequence"/>
</dbReference>
<name>A0ACC3T2D5_LIPKO</name>
<dbReference type="EMBL" id="MU971360">
    <property type="protein sequence ID" value="KAK9238092.1"/>
    <property type="molecule type" value="Genomic_DNA"/>
</dbReference>
<keyword evidence="2" id="KW-1185">Reference proteome</keyword>
<proteinExistence type="predicted"/>